<proteinExistence type="predicted"/>
<evidence type="ECO:0000313" key="3">
    <source>
        <dbReference type="Proteomes" id="UP000410492"/>
    </source>
</evidence>
<gene>
    <name evidence="2" type="ORF">CALMAC_LOCUS14229</name>
</gene>
<keyword evidence="1" id="KW-1133">Transmembrane helix</keyword>
<keyword evidence="3" id="KW-1185">Reference proteome</keyword>
<sequence>MSIKIMLERSFINAFWAFVHFASNLNDKIRMFFNYMIIQRYFRFEYCLTVKALAKLMLFTRLRSISIVVITFCMIKYIFFVIMN</sequence>
<evidence type="ECO:0000256" key="1">
    <source>
        <dbReference type="SAM" id="Phobius"/>
    </source>
</evidence>
<organism evidence="2 3">
    <name type="scientific">Callosobruchus maculatus</name>
    <name type="common">Southern cowpea weevil</name>
    <name type="synonym">Pulse bruchid</name>
    <dbReference type="NCBI Taxonomy" id="64391"/>
    <lineage>
        <taxon>Eukaryota</taxon>
        <taxon>Metazoa</taxon>
        <taxon>Ecdysozoa</taxon>
        <taxon>Arthropoda</taxon>
        <taxon>Hexapoda</taxon>
        <taxon>Insecta</taxon>
        <taxon>Pterygota</taxon>
        <taxon>Neoptera</taxon>
        <taxon>Endopterygota</taxon>
        <taxon>Coleoptera</taxon>
        <taxon>Polyphaga</taxon>
        <taxon>Cucujiformia</taxon>
        <taxon>Chrysomeloidea</taxon>
        <taxon>Chrysomelidae</taxon>
        <taxon>Bruchinae</taxon>
        <taxon>Bruchini</taxon>
        <taxon>Callosobruchus</taxon>
    </lineage>
</organism>
<feature type="transmembrane region" description="Helical" evidence="1">
    <location>
        <begin position="65"/>
        <end position="83"/>
    </location>
</feature>
<feature type="non-terminal residue" evidence="2">
    <location>
        <position position="84"/>
    </location>
</feature>
<keyword evidence="1" id="KW-0812">Transmembrane</keyword>
<accession>A0A653D6C1</accession>
<dbReference type="EMBL" id="CAACVG010010059">
    <property type="protein sequence ID" value="VEN54877.1"/>
    <property type="molecule type" value="Genomic_DNA"/>
</dbReference>
<dbReference type="Proteomes" id="UP000410492">
    <property type="component" value="Unassembled WGS sequence"/>
</dbReference>
<keyword evidence="1" id="KW-0472">Membrane</keyword>
<protein>
    <submittedName>
        <fullName evidence="2">Uncharacterized protein</fullName>
    </submittedName>
</protein>
<evidence type="ECO:0000313" key="2">
    <source>
        <dbReference type="EMBL" id="VEN54877.1"/>
    </source>
</evidence>
<dbReference type="AlphaFoldDB" id="A0A653D6C1"/>
<name>A0A653D6C1_CALMS</name>
<reference evidence="2 3" key="1">
    <citation type="submission" date="2019-01" db="EMBL/GenBank/DDBJ databases">
        <authorList>
            <person name="Sayadi A."/>
        </authorList>
    </citation>
    <scope>NUCLEOTIDE SEQUENCE [LARGE SCALE GENOMIC DNA]</scope>
</reference>